<protein>
    <submittedName>
        <fullName evidence="3">Uncharacterized protein</fullName>
    </submittedName>
</protein>
<evidence type="ECO:0000313" key="4">
    <source>
        <dbReference type="Proteomes" id="UP001190700"/>
    </source>
</evidence>
<feature type="region of interest" description="Disordered" evidence="1">
    <location>
        <begin position="205"/>
        <end position="230"/>
    </location>
</feature>
<evidence type="ECO:0000313" key="3">
    <source>
        <dbReference type="EMBL" id="KAK3266354.1"/>
    </source>
</evidence>
<evidence type="ECO:0000256" key="2">
    <source>
        <dbReference type="SAM" id="SignalP"/>
    </source>
</evidence>
<feature type="compositionally biased region" description="Polar residues" evidence="1">
    <location>
        <begin position="102"/>
        <end position="124"/>
    </location>
</feature>
<keyword evidence="2" id="KW-0732">Signal</keyword>
<feature type="compositionally biased region" description="Low complexity" evidence="1">
    <location>
        <begin position="399"/>
        <end position="410"/>
    </location>
</feature>
<accession>A0AAE0FUP7</accession>
<gene>
    <name evidence="3" type="ORF">CYMTET_25012</name>
</gene>
<feature type="compositionally biased region" description="Low complexity" evidence="1">
    <location>
        <begin position="508"/>
        <end position="518"/>
    </location>
</feature>
<sequence>MPAYHMFLRVVFCLLLAVVGADTEAPRRSLYSVRRPRHNHTAGGRGHGLGHAPRGREPPPLLDEAAPNPNLAPPHEDSQPGSPQSEAQIGSPQDSQPDSSPGENQESNAGLPTPAQVSTPTTSPAPEPVASVQLDLASDDPGNSRAILDLKGPFILETGGIGAKIGNTGESELHWELKEQPPWAVQTAGSWEGTLSKGEYADLGFGLNPTLQPPPEGEHQGKLIITSDGGQGQVPITLALLRGTTSDGAVDPNAEESPELAAPLPSEAAAPVEAPVESAAEPLAGVSPAASPEATGQATAPEQLLEAVVPVAAPEESLAVPEGVPGADEITSTGAPALETSSPAAAPAVDSPAVAPIAGVPSSDAGSLPAAAPGPESVTAPGPLTSQQEGDEFEKELDAVAQAPAQAPAQADEEKSAEAPGPLTSQAEDDALEQEWDAEEAQAPAQTPAQAPAQAPLTPQTEGDELEKELEEEEALAPAQAPVSSAVLPGTIDGSKVHSGTPPLDSVPEAPLEAPAAAVSGPPSHVASPESQAQAPTVARGAARGGPPGSRAASFYLRCWGPHSPASLGHEGPPKQSKKAPPGLSKAPQGQPLEDETADLPAASPAEGTTAAPGPVSSAAEGKVATPGPESSPVGEKEAAPPASATEGESPTTEEQKGSVWLVVLAISAIGIFALYYYMKGSAPQEESPSGETELAAQEKEPLHPTTRADSWQEETWGNDDDADGWGDEEEGGMDGWGLDKPKATVKAAAVPAPKRGFGAAKASNPRKSSRPSSPVEPVAPVMSEAGFDIEEDDDAAWDDDGWGAPEPAKPATKLSPRPPAKKAVAAEPMPVSSKFAVAAEGEWNDEDSGWNDDGWSDDDNAGASGAASVKNVGGDDGGEGWDDEDGWDDDGWGA</sequence>
<feature type="region of interest" description="Disordered" evidence="1">
    <location>
        <begin position="30"/>
        <end position="128"/>
    </location>
</feature>
<comment type="caution">
    <text evidence="3">The sequence shown here is derived from an EMBL/GenBank/DDBJ whole genome shotgun (WGS) entry which is preliminary data.</text>
</comment>
<feature type="compositionally biased region" description="Low complexity" evidence="1">
    <location>
        <begin position="91"/>
        <end position="101"/>
    </location>
</feature>
<feature type="compositionally biased region" description="Acidic residues" evidence="1">
    <location>
        <begin position="843"/>
        <end position="861"/>
    </location>
</feature>
<feature type="region of interest" description="Disordered" evidence="1">
    <location>
        <begin position="683"/>
        <end position="895"/>
    </location>
</feature>
<feature type="compositionally biased region" description="Low complexity" evidence="1">
    <location>
        <begin position="341"/>
        <end position="358"/>
    </location>
</feature>
<dbReference type="EMBL" id="LGRX02013169">
    <property type="protein sequence ID" value="KAK3266354.1"/>
    <property type="molecule type" value="Genomic_DNA"/>
</dbReference>
<feature type="compositionally biased region" description="Polar residues" evidence="1">
    <location>
        <begin position="79"/>
        <end position="90"/>
    </location>
</feature>
<feature type="compositionally biased region" description="Acidic residues" evidence="1">
    <location>
        <begin position="717"/>
        <end position="733"/>
    </location>
</feature>
<feature type="compositionally biased region" description="Acidic residues" evidence="1">
    <location>
        <begin position="788"/>
        <end position="802"/>
    </location>
</feature>
<feature type="compositionally biased region" description="Acidic residues" evidence="1">
    <location>
        <begin position="462"/>
        <end position="475"/>
    </location>
</feature>
<feature type="compositionally biased region" description="Low complexity" evidence="1">
    <location>
        <begin position="259"/>
        <end position="284"/>
    </location>
</feature>
<dbReference type="AlphaFoldDB" id="A0AAE0FUP7"/>
<feature type="compositionally biased region" description="Low complexity" evidence="1">
    <location>
        <begin position="441"/>
        <end position="461"/>
    </location>
</feature>
<keyword evidence="4" id="KW-1185">Reference proteome</keyword>
<feature type="compositionally biased region" description="Low complexity" evidence="1">
    <location>
        <begin position="762"/>
        <end position="786"/>
    </location>
</feature>
<feature type="chain" id="PRO_5041907486" evidence="2">
    <location>
        <begin position="22"/>
        <end position="895"/>
    </location>
</feature>
<feature type="signal peptide" evidence="2">
    <location>
        <begin position="1"/>
        <end position="21"/>
    </location>
</feature>
<proteinExistence type="predicted"/>
<feature type="region of interest" description="Disordered" evidence="1">
    <location>
        <begin position="243"/>
        <end position="659"/>
    </location>
</feature>
<organism evidence="3 4">
    <name type="scientific">Cymbomonas tetramitiformis</name>
    <dbReference type="NCBI Taxonomy" id="36881"/>
    <lineage>
        <taxon>Eukaryota</taxon>
        <taxon>Viridiplantae</taxon>
        <taxon>Chlorophyta</taxon>
        <taxon>Pyramimonadophyceae</taxon>
        <taxon>Pyramimonadales</taxon>
        <taxon>Pyramimonadaceae</taxon>
        <taxon>Cymbomonas</taxon>
    </lineage>
</organism>
<name>A0AAE0FUP7_9CHLO</name>
<feature type="compositionally biased region" description="Acidic residues" evidence="1">
    <location>
        <begin position="877"/>
        <end position="895"/>
    </location>
</feature>
<feature type="compositionally biased region" description="Low complexity" evidence="1">
    <location>
        <begin position="745"/>
        <end position="755"/>
    </location>
</feature>
<feature type="compositionally biased region" description="Acidic residues" evidence="1">
    <location>
        <begin position="427"/>
        <end position="440"/>
    </location>
</feature>
<reference evidence="3 4" key="1">
    <citation type="journal article" date="2015" name="Genome Biol. Evol.">
        <title>Comparative Genomics of a Bacterivorous Green Alga Reveals Evolutionary Causalities and Consequences of Phago-Mixotrophic Mode of Nutrition.</title>
        <authorList>
            <person name="Burns J.A."/>
            <person name="Paasch A."/>
            <person name="Narechania A."/>
            <person name="Kim E."/>
        </authorList>
    </citation>
    <scope>NUCLEOTIDE SEQUENCE [LARGE SCALE GENOMIC DNA]</scope>
    <source>
        <strain evidence="3 4">PLY_AMNH</strain>
    </source>
</reference>
<dbReference type="Proteomes" id="UP001190700">
    <property type="component" value="Unassembled WGS sequence"/>
</dbReference>
<evidence type="ECO:0000256" key="1">
    <source>
        <dbReference type="SAM" id="MobiDB-lite"/>
    </source>
</evidence>